<keyword evidence="11 16" id="KW-0464">Manganese</keyword>
<dbReference type="Pfam" id="PF00180">
    <property type="entry name" value="Iso_dh"/>
    <property type="match status" value="1"/>
</dbReference>
<feature type="binding site" evidence="15">
    <location>
        <position position="395"/>
    </location>
    <ligand>
        <name>NADP(+)</name>
        <dbReference type="ChEBI" id="CHEBI:58349"/>
    </ligand>
</feature>
<evidence type="ECO:0000256" key="7">
    <source>
        <dbReference type="ARBA" id="ARBA00022723"/>
    </source>
</evidence>
<comment type="catalytic activity">
    <reaction evidence="12">
        <text>D-threo-isocitrate + NADP(+) = 2-oxoglutarate + CO2 + NADPH</text>
        <dbReference type="Rhea" id="RHEA:19629"/>
        <dbReference type="ChEBI" id="CHEBI:15562"/>
        <dbReference type="ChEBI" id="CHEBI:16526"/>
        <dbReference type="ChEBI" id="CHEBI:16810"/>
        <dbReference type="ChEBI" id="CHEBI:57783"/>
        <dbReference type="ChEBI" id="CHEBI:58349"/>
        <dbReference type="EC" id="1.1.1.42"/>
    </reaction>
</comment>
<dbReference type="PANTHER" id="PTHR43504:SF1">
    <property type="entry name" value="ISOCITRATE DEHYDROGENASE [NADP]"/>
    <property type="match status" value="1"/>
</dbReference>
<feature type="site" description="Critical for catalysis" evidence="17">
    <location>
        <position position="229"/>
    </location>
</feature>
<comment type="similarity">
    <text evidence="2">Belongs to the isocitrate and isopropylmalate dehydrogenases family.</text>
</comment>
<evidence type="ECO:0000256" key="2">
    <source>
        <dbReference type="ARBA" id="ARBA00007769"/>
    </source>
</evidence>
<dbReference type="SUPFAM" id="SSF53659">
    <property type="entry name" value="Isocitrate/Isopropylmalate dehydrogenase-like"/>
    <property type="match status" value="1"/>
</dbReference>
<dbReference type="EMBL" id="QMDY01000001">
    <property type="protein sequence ID" value="KAB7519832.1"/>
    <property type="molecule type" value="Genomic_DNA"/>
</dbReference>
<dbReference type="GO" id="GO:0004450">
    <property type="term" value="F:isocitrate dehydrogenase (NADP+) activity"/>
    <property type="evidence" value="ECO:0007669"/>
    <property type="project" value="UniProtKB-UniRule"/>
</dbReference>
<reference evidence="22 23" key="1">
    <citation type="submission" date="2019-10" db="EMBL/GenBank/DDBJ databases">
        <title>Unraveling microbial dark matter from salterns through culturing: the case of the genus Halosegnis.</title>
        <authorList>
            <person name="Duran-Viseras A."/>
            <person name="Andrei A.-S."/>
            <person name="Vera-Gargallo B."/>
            <person name="Ghai R."/>
            <person name="Sanchez-Porro C."/>
            <person name="Ventosa A."/>
        </authorList>
    </citation>
    <scope>NUCLEOTIDE SEQUENCE [LARGE SCALE GENOMIC DNA]</scope>
    <source>
        <strain evidence="20 23">F17-44</strain>
        <strain evidence="21 22">F19-13</strain>
    </source>
</reference>
<dbReference type="EMBL" id="QJOW01000002">
    <property type="protein sequence ID" value="KAB7517040.1"/>
    <property type="molecule type" value="Genomic_DNA"/>
</dbReference>
<evidence type="ECO:0000256" key="10">
    <source>
        <dbReference type="ARBA" id="ARBA00023002"/>
    </source>
</evidence>
<evidence type="ECO:0000313" key="21">
    <source>
        <dbReference type="EMBL" id="KAB7519832.1"/>
    </source>
</evidence>
<evidence type="ECO:0000256" key="9">
    <source>
        <dbReference type="ARBA" id="ARBA00022857"/>
    </source>
</evidence>
<dbReference type="RefSeq" id="WP_152119923.1">
    <property type="nucleotide sequence ID" value="NZ_QJOW01000002.1"/>
</dbReference>
<dbReference type="OrthoDB" id="23624at2157"/>
<feature type="binding site" evidence="14">
    <location>
        <position position="118"/>
    </location>
    <ligand>
        <name>D-threo-isocitrate</name>
        <dbReference type="ChEBI" id="CHEBI:15562"/>
    </ligand>
</feature>
<feature type="binding site" evidence="15">
    <location>
        <begin position="339"/>
        <end position="345"/>
    </location>
    <ligand>
        <name>NADP(+)</name>
        <dbReference type="ChEBI" id="CHEBI:58349"/>
    </ligand>
</feature>
<name>A0A5N5UEY8_9EURY</name>
<feature type="domain" description="Isopropylmalate dehydrogenase-like" evidence="19">
    <location>
        <begin position="32"/>
        <end position="412"/>
    </location>
</feature>
<evidence type="ECO:0000256" key="4">
    <source>
        <dbReference type="ARBA" id="ARBA00013013"/>
    </source>
</evidence>
<dbReference type="NCBIfam" id="TIGR00183">
    <property type="entry name" value="prok_nadp_idh"/>
    <property type="match status" value="1"/>
</dbReference>
<keyword evidence="6" id="KW-0816">Tricarboxylic acid cycle</keyword>
<feature type="binding site" evidence="14">
    <location>
        <position position="114"/>
    </location>
    <ligand>
        <name>D-threo-isocitrate</name>
        <dbReference type="ChEBI" id="CHEBI:15562"/>
    </ligand>
</feature>
<feature type="binding site" evidence="14">
    <location>
        <position position="152"/>
    </location>
    <ligand>
        <name>D-threo-isocitrate</name>
        <dbReference type="ChEBI" id="CHEBI:15562"/>
    </ligand>
</feature>
<evidence type="ECO:0000259" key="19">
    <source>
        <dbReference type="SMART" id="SM01329"/>
    </source>
</evidence>
<dbReference type="AlphaFoldDB" id="A0A5N5UEY8"/>
<sequence length="420" mass="46173">MSHEYEQVDVPENGSTIDVDENDELVVPDDPIIPIIHGDGIGTDVGPAAQKVLNAAAEATGREINWMRVYAGESARDKYGENLPDDTVEAMKQFRVSIKGPLTTPVGAGFRSLNVALRKKLDLYANVRPTYHLDGVPSPVKEPEKMDMVNFRENTEDVYAGIEFEAGTDEVQQVREFVEGEMGFDSTIHDGPVGIGIKSITEFGTKRLVRRAIEYAIENNRDSVTLIHKGNIMKFTEGAFRDWGYELAEEEYPEQTIDEDTLWEEYDGEAPEDVVVVKDRIADNMLQQLLTRTEQYDVLAMPNLNGDYLSDAAGAQIGGLGIAPGANLGEGRVLAEPVHGSAPKYAGQDKVNPSAMILSGRLMLEQLGWEDAALLVRDAVEAQISSGEVTYDIERQIDGGEKLATSEFADGIIEHIERLS</sequence>
<keyword evidence="7" id="KW-0479">Metal-binding</keyword>
<keyword evidence="9 15" id="KW-0521">NADP</keyword>
<dbReference type="SMART" id="SM01329">
    <property type="entry name" value="Iso_dh"/>
    <property type="match status" value="1"/>
</dbReference>
<feature type="site" description="Critical for catalysis" evidence="17">
    <location>
        <position position="159"/>
    </location>
</feature>
<dbReference type="GO" id="GO:0051287">
    <property type="term" value="F:NAD binding"/>
    <property type="evidence" value="ECO:0007669"/>
    <property type="project" value="InterPro"/>
</dbReference>
<dbReference type="PROSITE" id="PS00470">
    <property type="entry name" value="IDH_IMDH"/>
    <property type="match status" value="1"/>
</dbReference>
<evidence type="ECO:0000313" key="23">
    <source>
        <dbReference type="Proteomes" id="UP000326302"/>
    </source>
</evidence>
<evidence type="ECO:0000256" key="11">
    <source>
        <dbReference type="ARBA" id="ARBA00023211"/>
    </source>
</evidence>
<dbReference type="GO" id="GO:0006097">
    <property type="term" value="P:glyoxylate cycle"/>
    <property type="evidence" value="ECO:0007669"/>
    <property type="project" value="UniProtKB-KW"/>
</dbReference>
<evidence type="ECO:0000256" key="16">
    <source>
        <dbReference type="PIRSR" id="PIRSR604439-3"/>
    </source>
</evidence>
<dbReference type="Proteomes" id="UP000326302">
    <property type="component" value="Unassembled WGS sequence"/>
</dbReference>
<evidence type="ECO:0000313" key="20">
    <source>
        <dbReference type="EMBL" id="KAB7517040.1"/>
    </source>
</evidence>
<accession>A0A5N5UEY8</accession>
<evidence type="ECO:0000256" key="15">
    <source>
        <dbReference type="PIRSR" id="PIRSR604439-2"/>
    </source>
</evidence>
<feature type="modified residue" description="N6-acetyllysine" evidence="18">
    <location>
        <position position="141"/>
    </location>
</feature>
<evidence type="ECO:0000256" key="3">
    <source>
        <dbReference type="ARBA" id="ARBA00011738"/>
    </source>
</evidence>
<feature type="binding site" evidence="15">
    <location>
        <position position="391"/>
    </location>
    <ligand>
        <name>NADP(+)</name>
        <dbReference type="ChEBI" id="CHEBI:58349"/>
    </ligand>
</feature>
<evidence type="ECO:0000256" key="18">
    <source>
        <dbReference type="PIRSR" id="PIRSR604439-5"/>
    </source>
</evidence>
<dbReference type="PANTHER" id="PTHR43504">
    <property type="entry name" value="ISOCITRATE DEHYDROGENASE [NADP]"/>
    <property type="match status" value="1"/>
</dbReference>
<evidence type="ECO:0000256" key="12">
    <source>
        <dbReference type="ARBA" id="ARBA00023554"/>
    </source>
</evidence>
<feature type="binding site" evidence="15">
    <location>
        <position position="352"/>
    </location>
    <ligand>
        <name>NADP(+)</name>
        <dbReference type="ChEBI" id="CHEBI:58349"/>
    </ligand>
</feature>
<dbReference type="Proteomes" id="UP000326207">
    <property type="component" value="Unassembled WGS sequence"/>
</dbReference>
<evidence type="ECO:0000256" key="14">
    <source>
        <dbReference type="PIRSR" id="PIRSR604439-1"/>
    </source>
</evidence>
<comment type="cofactor">
    <cofactor evidence="16">
        <name>Mg(2+)</name>
        <dbReference type="ChEBI" id="CHEBI:18420"/>
    </cofactor>
    <cofactor evidence="16">
        <name>Mn(2+)</name>
        <dbReference type="ChEBI" id="CHEBI:29035"/>
    </cofactor>
    <text evidence="16">Binds 1 Mg(2+) or Mn(2+) ion per subunit.</text>
</comment>
<dbReference type="NCBIfam" id="NF005425">
    <property type="entry name" value="PRK07006.1"/>
    <property type="match status" value="1"/>
</dbReference>
<feature type="modified residue" description="Phosphoserine" evidence="18">
    <location>
        <position position="112"/>
    </location>
</feature>
<keyword evidence="10 20" id="KW-0560">Oxidoreductase</keyword>
<keyword evidence="8 16" id="KW-0460">Magnesium</keyword>
<keyword evidence="5" id="KW-0329">Glyoxylate bypass</keyword>
<feature type="binding site" evidence="14">
    <location>
        <position position="128"/>
    </location>
    <ligand>
        <name>D-threo-isocitrate</name>
        <dbReference type="ChEBI" id="CHEBI:15562"/>
    </ligand>
</feature>
<evidence type="ECO:0000256" key="8">
    <source>
        <dbReference type="ARBA" id="ARBA00022842"/>
    </source>
</evidence>
<evidence type="ECO:0000256" key="5">
    <source>
        <dbReference type="ARBA" id="ARBA00022435"/>
    </source>
</evidence>
<protein>
    <recommendedName>
        <fullName evidence="4 13">Isocitrate dehydrogenase (NADP(+))</fullName>
        <ecNumber evidence="4 13">1.1.1.42</ecNumber>
    </recommendedName>
</protein>
<dbReference type="GO" id="GO:0000287">
    <property type="term" value="F:magnesium ion binding"/>
    <property type="evidence" value="ECO:0007669"/>
    <property type="project" value="InterPro"/>
</dbReference>
<evidence type="ECO:0000313" key="22">
    <source>
        <dbReference type="Proteomes" id="UP000326207"/>
    </source>
</evidence>
<organism evidence="20 23">
    <name type="scientific">Halosegnis rubeus</name>
    <dbReference type="NCBI Taxonomy" id="2212850"/>
    <lineage>
        <taxon>Archaea</taxon>
        <taxon>Methanobacteriati</taxon>
        <taxon>Methanobacteriota</taxon>
        <taxon>Stenosarchaea group</taxon>
        <taxon>Halobacteria</taxon>
        <taxon>Halobacteriales</taxon>
        <taxon>Natronomonadaceae</taxon>
        <taxon>Halosegnis</taxon>
    </lineage>
</organism>
<dbReference type="InterPro" id="IPR019818">
    <property type="entry name" value="IsoCit/isopropylmalate_DH_CS"/>
</dbReference>
<proteinExistence type="inferred from homology"/>
<evidence type="ECO:0000256" key="1">
    <source>
        <dbReference type="ARBA" id="ARBA00001936"/>
    </source>
</evidence>
<evidence type="ECO:0000256" key="6">
    <source>
        <dbReference type="ARBA" id="ARBA00022532"/>
    </source>
</evidence>
<evidence type="ECO:0000256" key="17">
    <source>
        <dbReference type="PIRSR" id="PIRSR604439-4"/>
    </source>
</evidence>
<feature type="binding site" evidence="14">
    <location>
        <position position="112"/>
    </location>
    <ligand>
        <name>D-threo-isocitrate</name>
        <dbReference type="ChEBI" id="CHEBI:15562"/>
    </ligand>
</feature>
<evidence type="ECO:0000256" key="13">
    <source>
        <dbReference type="NCBIfam" id="TIGR00183"/>
    </source>
</evidence>
<gene>
    <name evidence="20" type="primary">icd</name>
    <name evidence="20" type="ORF">DMP03_06685</name>
    <name evidence="21" type="ORF">DP108_00845</name>
</gene>
<dbReference type="Gene3D" id="3.40.718.10">
    <property type="entry name" value="Isopropylmalate Dehydrogenase"/>
    <property type="match status" value="1"/>
</dbReference>
<feature type="modified residue" description="N6-succinyllysine" evidence="18">
    <location>
        <position position="99"/>
    </location>
</feature>
<dbReference type="InterPro" id="IPR004439">
    <property type="entry name" value="Isocitrate_DH_NADP_dimer_prok"/>
</dbReference>
<accession>A0A5N5UN34</accession>
<feature type="binding site" evidence="15">
    <location>
        <position position="103"/>
    </location>
    <ligand>
        <name>NADP(+)</name>
        <dbReference type="ChEBI" id="CHEBI:58349"/>
    </ligand>
</feature>
<dbReference type="EC" id="1.1.1.42" evidence="4 13"/>
<comment type="cofactor">
    <cofactor evidence="1">
        <name>Mn(2+)</name>
        <dbReference type="ChEBI" id="CHEBI:29035"/>
    </cofactor>
</comment>
<feature type="binding site" evidence="16">
    <location>
        <position position="307"/>
    </location>
    <ligand>
        <name>Mg(2+)</name>
        <dbReference type="ChEBI" id="CHEBI:18420"/>
    </ligand>
</feature>
<comment type="subunit">
    <text evidence="3">Homodimer.</text>
</comment>
<dbReference type="GO" id="GO:0006099">
    <property type="term" value="P:tricarboxylic acid cycle"/>
    <property type="evidence" value="ECO:0007669"/>
    <property type="project" value="UniProtKB-UniRule"/>
</dbReference>
<comment type="caution">
    <text evidence="20">The sequence shown here is derived from an EMBL/GenBank/DDBJ whole genome shotgun (WGS) entry which is preliminary data.</text>
</comment>
<dbReference type="InterPro" id="IPR024084">
    <property type="entry name" value="IsoPropMal-DH-like_dom"/>
</dbReference>